<dbReference type="OMA" id="PHSGYHW"/>
<feature type="signal peptide" evidence="1">
    <location>
        <begin position="1"/>
        <end position="20"/>
    </location>
</feature>
<keyword evidence="1" id="KW-0732">Signal</keyword>
<dbReference type="SUPFAM" id="SSF159245">
    <property type="entry name" value="AttH-like"/>
    <property type="match status" value="1"/>
</dbReference>
<evidence type="ECO:0008006" key="4">
    <source>
        <dbReference type="Google" id="ProtNLM"/>
    </source>
</evidence>
<reference evidence="2 3" key="1">
    <citation type="journal article" date="2011" name="Proc. Natl. Acad. Sci. U.S.A.">
        <title>Niche of harmful alga Aureococcus anophagefferens revealed through ecogenomics.</title>
        <authorList>
            <person name="Gobler C.J."/>
            <person name="Berry D.L."/>
            <person name="Dyhrman S.T."/>
            <person name="Wilhelm S.W."/>
            <person name="Salamov A."/>
            <person name="Lobanov A.V."/>
            <person name="Zhang Y."/>
            <person name="Collier J.L."/>
            <person name="Wurch L.L."/>
            <person name="Kustka A.B."/>
            <person name="Dill B.D."/>
            <person name="Shah M."/>
            <person name="VerBerkmoes N.C."/>
            <person name="Kuo A."/>
            <person name="Terry A."/>
            <person name="Pangilinan J."/>
            <person name="Lindquist E.A."/>
            <person name="Lucas S."/>
            <person name="Paulsen I.T."/>
            <person name="Hattenrath-Lehmann T.K."/>
            <person name="Talmage S.C."/>
            <person name="Walker E.A."/>
            <person name="Koch F."/>
            <person name="Burson A.M."/>
            <person name="Marcoval M.A."/>
            <person name="Tang Y.Z."/>
            <person name="Lecleir G.R."/>
            <person name="Coyne K.J."/>
            <person name="Berg G.M."/>
            <person name="Bertrand E.M."/>
            <person name="Saito M.A."/>
            <person name="Gladyshev V.N."/>
            <person name="Grigoriev I.V."/>
        </authorList>
    </citation>
    <scope>NUCLEOTIDE SEQUENCE [LARGE SCALE GENOMIC DNA]</scope>
    <source>
        <strain evidence="3">CCMP 1984</strain>
    </source>
</reference>
<feature type="chain" id="PRO_5003262904" description="AttH domain-containing protein" evidence="1">
    <location>
        <begin position="21"/>
        <end position="407"/>
    </location>
</feature>
<evidence type="ECO:0000313" key="3">
    <source>
        <dbReference type="Proteomes" id="UP000002729"/>
    </source>
</evidence>
<proteinExistence type="predicted"/>
<evidence type="ECO:0000313" key="2">
    <source>
        <dbReference type="EMBL" id="EGB07176.1"/>
    </source>
</evidence>
<dbReference type="GO" id="GO:0009976">
    <property type="term" value="F:tocopherol cyclase activity"/>
    <property type="evidence" value="ECO:0007669"/>
    <property type="project" value="InterPro"/>
</dbReference>
<sequence length="407" mass="43335">MRHALAALALLRMAAPLAPSRTPHSGYHGQGSSTPFFEGWYNRLTLPEAETSVALIFAVFDPGARTPRSGVEAQVLVARPAGGARRVAASRDVSRFAAAPHALDVRATLAGGDAFALTSTRQRGRVDGVAWDFSVEPVLGRRRRRATGACWGGAFANASARQYSTAGWLASLGPLFSPHYQVLMSLGRATGFVEVDGERLSFARAPFYAEKNWGAAFPSRWWWLQCNAFEASLEGCSELTLTATGATRQLLAGTRLDRSEDVALIGLHVDGEFLPFPDVRWTVAPWGDWRVSGAYEGLTVDIAATASDAGVPVRVPTDAGMADGATETYDGRLSVELRRGGDVLVAASTHLACCETGGDYASGVWGPAASEMAEPLRTVAFNLDLERAVSAGLDAAQRRGWLEVPGL</sequence>
<organism evidence="3">
    <name type="scientific">Aureococcus anophagefferens</name>
    <name type="common">Harmful bloom alga</name>
    <dbReference type="NCBI Taxonomy" id="44056"/>
    <lineage>
        <taxon>Eukaryota</taxon>
        <taxon>Sar</taxon>
        <taxon>Stramenopiles</taxon>
        <taxon>Ochrophyta</taxon>
        <taxon>Pelagophyceae</taxon>
        <taxon>Pelagomonadales</taxon>
        <taxon>Pelagomonadaceae</taxon>
        <taxon>Aureococcus</taxon>
    </lineage>
</organism>
<protein>
    <recommendedName>
        <fullName evidence="4">AttH domain-containing protein</fullName>
    </recommendedName>
</protein>
<dbReference type="InterPro" id="IPR025893">
    <property type="entry name" value="Tocopherol_cyclase"/>
</dbReference>
<evidence type="ECO:0000256" key="1">
    <source>
        <dbReference type="SAM" id="SignalP"/>
    </source>
</evidence>
<dbReference type="KEGG" id="aaf:AURANDRAFT_65060"/>
<dbReference type="Proteomes" id="UP000002729">
    <property type="component" value="Unassembled WGS sequence"/>
</dbReference>
<dbReference type="eggNOG" id="ENOG502QQ9P">
    <property type="taxonomic scope" value="Eukaryota"/>
</dbReference>
<keyword evidence="3" id="KW-1185">Reference proteome</keyword>
<dbReference type="OrthoDB" id="38968at2759"/>
<dbReference type="AlphaFoldDB" id="F0YCI5"/>
<name>F0YCI5_AURAN</name>
<dbReference type="PANTHER" id="PTHR35309:SF4">
    <property type="entry name" value="TOCOPHEROL CYCLASE"/>
    <property type="match status" value="1"/>
</dbReference>
<dbReference type="RefSeq" id="XP_009038399.1">
    <property type="nucleotide sequence ID" value="XM_009040151.1"/>
</dbReference>
<dbReference type="PANTHER" id="PTHR35309">
    <property type="match status" value="1"/>
</dbReference>
<accession>F0YCI5</accession>
<dbReference type="InParanoid" id="F0YCI5"/>
<gene>
    <name evidence="2" type="ORF">AURANDRAFT_65060</name>
</gene>
<dbReference type="GeneID" id="20225145"/>
<dbReference type="EMBL" id="GL833132">
    <property type="protein sequence ID" value="EGB07176.1"/>
    <property type="molecule type" value="Genomic_DNA"/>
</dbReference>
<dbReference type="Pfam" id="PF14249">
    <property type="entry name" value="Tocopherol_cycl"/>
    <property type="match status" value="1"/>
</dbReference>